<organism evidence="1 2">
    <name type="scientific">Larinioides sclopetarius</name>
    <dbReference type="NCBI Taxonomy" id="280406"/>
    <lineage>
        <taxon>Eukaryota</taxon>
        <taxon>Metazoa</taxon>
        <taxon>Ecdysozoa</taxon>
        <taxon>Arthropoda</taxon>
        <taxon>Chelicerata</taxon>
        <taxon>Arachnida</taxon>
        <taxon>Araneae</taxon>
        <taxon>Araneomorphae</taxon>
        <taxon>Entelegynae</taxon>
        <taxon>Araneoidea</taxon>
        <taxon>Araneidae</taxon>
        <taxon>Larinioides</taxon>
    </lineage>
</organism>
<sequence>MLLKSQVGHALIGHRGASHQLYVLLMRHRSVSHRFNMLLKSQVGHALIGHRGASHQLYVLLMRHRSVSHWLLVLLMGHRK</sequence>
<comment type="caution">
    <text evidence="1">The sequence shown here is derived from an EMBL/GenBank/DDBJ whole genome shotgun (WGS) entry which is preliminary data.</text>
</comment>
<dbReference type="AlphaFoldDB" id="A0AAV2AKV5"/>
<proteinExistence type="predicted"/>
<protein>
    <submittedName>
        <fullName evidence="1">Uncharacterized protein</fullName>
    </submittedName>
</protein>
<keyword evidence="2" id="KW-1185">Reference proteome</keyword>
<evidence type="ECO:0000313" key="2">
    <source>
        <dbReference type="Proteomes" id="UP001497382"/>
    </source>
</evidence>
<accession>A0AAV2AKV5</accession>
<evidence type="ECO:0000313" key="1">
    <source>
        <dbReference type="EMBL" id="CAL1284557.1"/>
    </source>
</evidence>
<reference evidence="1 2" key="1">
    <citation type="submission" date="2024-04" db="EMBL/GenBank/DDBJ databases">
        <authorList>
            <person name="Rising A."/>
            <person name="Reimegard J."/>
            <person name="Sonavane S."/>
            <person name="Akerstrom W."/>
            <person name="Nylinder S."/>
            <person name="Hedman E."/>
            <person name="Kallberg Y."/>
        </authorList>
    </citation>
    <scope>NUCLEOTIDE SEQUENCE [LARGE SCALE GENOMIC DNA]</scope>
</reference>
<gene>
    <name evidence="1" type="ORF">LARSCL_LOCUS13218</name>
</gene>
<dbReference type="Proteomes" id="UP001497382">
    <property type="component" value="Unassembled WGS sequence"/>
</dbReference>
<name>A0AAV2AKV5_9ARAC</name>
<dbReference type="EMBL" id="CAXIEN010000180">
    <property type="protein sequence ID" value="CAL1284557.1"/>
    <property type="molecule type" value="Genomic_DNA"/>
</dbReference>